<dbReference type="EMBL" id="PKMF04000016">
    <property type="protein sequence ID" value="KAK7858935.1"/>
    <property type="molecule type" value="Genomic_DNA"/>
</dbReference>
<name>A0AAW0M5N1_QUESU</name>
<dbReference type="PANTHER" id="PTHR15020:SF48">
    <property type="entry name" value="NAD(P)-BINDING ROSSMANN-FOLD SUPERFAMILY PROTEIN"/>
    <property type="match status" value="1"/>
</dbReference>
<comment type="caution">
    <text evidence="2">The sequence shown here is derived from an EMBL/GenBank/DDBJ whole genome shotgun (WGS) entry which is preliminary data.</text>
</comment>
<proteinExistence type="predicted"/>
<evidence type="ECO:0000256" key="1">
    <source>
        <dbReference type="SAM" id="MobiDB-lite"/>
    </source>
</evidence>
<feature type="region of interest" description="Disordered" evidence="1">
    <location>
        <begin position="1"/>
        <end position="32"/>
    </location>
</feature>
<keyword evidence="3" id="KW-1185">Reference proteome</keyword>
<protein>
    <submittedName>
        <fullName evidence="2">Uncharacterized protein</fullName>
    </submittedName>
</protein>
<evidence type="ECO:0000313" key="2">
    <source>
        <dbReference type="EMBL" id="KAK7858935.1"/>
    </source>
</evidence>
<organism evidence="2 3">
    <name type="scientific">Quercus suber</name>
    <name type="common">Cork oak</name>
    <dbReference type="NCBI Taxonomy" id="58331"/>
    <lineage>
        <taxon>Eukaryota</taxon>
        <taxon>Viridiplantae</taxon>
        <taxon>Streptophyta</taxon>
        <taxon>Embryophyta</taxon>
        <taxon>Tracheophyta</taxon>
        <taxon>Spermatophyta</taxon>
        <taxon>Magnoliopsida</taxon>
        <taxon>eudicotyledons</taxon>
        <taxon>Gunneridae</taxon>
        <taxon>Pentapetalae</taxon>
        <taxon>rosids</taxon>
        <taxon>fabids</taxon>
        <taxon>Fagales</taxon>
        <taxon>Fagaceae</taxon>
        <taxon>Quercus</taxon>
    </lineage>
</organism>
<dbReference type="Proteomes" id="UP000237347">
    <property type="component" value="Unassembled WGS sequence"/>
</dbReference>
<sequence>MASRLRFPISRSQLKHSQNRINESHKRVTTTTTTTTYAVKEELIQSPSAEPTHDSKISRSSSSSSKLVLVAGGSGGVVASLLNRNIKSRLLVQDPEKAISFFGKQDEETLQVIKGILGTQRILIHLSLRSLLCSIQFYIILFDYIYLNE</sequence>
<gene>
    <name evidence="2" type="ORF">CFP56_009648</name>
</gene>
<dbReference type="AlphaFoldDB" id="A0AAW0M5N1"/>
<dbReference type="PANTHER" id="PTHR15020">
    <property type="entry name" value="FLAVIN REDUCTASE-RELATED"/>
    <property type="match status" value="1"/>
</dbReference>
<reference evidence="2 3" key="1">
    <citation type="journal article" date="2018" name="Sci. Data">
        <title>The draft genome sequence of cork oak.</title>
        <authorList>
            <person name="Ramos A.M."/>
            <person name="Usie A."/>
            <person name="Barbosa P."/>
            <person name="Barros P.M."/>
            <person name="Capote T."/>
            <person name="Chaves I."/>
            <person name="Simoes F."/>
            <person name="Abreu I."/>
            <person name="Carrasquinho I."/>
            <person name="Faro C."/>
            <person name="Guimaraes J.B."/>
            <person name="Mendonca D."/>
            <person name="Nobrega F."/>
            <person name="Rodrigues L."/>
            <person name="Saibo N.J.M."/>
            <person name="Varela M.C."/>
            <person name="Egas C."/>
            <person name="Matos J."/>
            <person name="Miguel C.M."/>
            <person name="Oliveira M.M."/>
            <person name="Ricardo C.P."/>
            <person name="Goncalves S."/>
        </authorList>
    </citation>
    <scope>NUCLEOTIDE SEQUENCE [LARGE SCALE GENOMIC DNA]</scope>
    <source>
        <strain evidence="3">cv. HL8</strain>
    </source>
</reference>
<evidence type="ECO:0000313" key="3">
    <source>
        <dbReference type="Proteomes" id="UP000237347"/>
    </source>
</evidence>
<accession>A0AAW0M5N1</accession>
<feature type="region of interest" description="Disordered" evidence="1">
    <location>
        <begin position="44"/>
        <end position="65"/>
    </location>
</feature>